<keyword evidence="3" id="KW-1185">Reference proteome</keyword>
<proteinExistence type="predicted"/>
<dbReference type="PATRIC" id="fig|1227457.3.peg.4013"/>
<dbReference type="EMBL" id="AOMF01000195">
    <property type="protein sequence ID" value="EMA48245.1"/>
    <property type="molecule type" value="Genomic_DNA"/>
</dbReference>
<gene>
    <name evidence="2" type="ORF">C451_20662</name>
</gene>
<organism evidence="2 3">
    <name type="scientific">Halococcus thailandensis JCM 13552</name>
    <dbReference type="NCBI Taxonomy" id="1227457"/>
    <lineage>
        <taxon>Archaea</taxon>
        <taxon>Methanobacteriati</taxon>
        <taxon>Methanobacteriota</taxon>
        <taxon>Stenosarchaea group</taxon>
        <taxon>Halobacteria</taxon>
        <taxon>Halobacteriales</taxon>
        <taxon>Halococcaceae</taxon>
        <taxon>Halococcus</taxon>
    </lineage>
</organism>
<accession>M0MUW1</accession>
<feature type="compositionally biased region" description="Basic and acidic residues" evidence="1">
    <location>
        <begin position="61"/>
        <end position="77"/>
    </location>
</feature>
<dbReference type="AlphaFoldDB" id="M0MUW1"/>
<comment type="caution">
    <text evidence="2">The sequence shown here is derived from an EMBL/GenBank/DDBJ whole genome shotgun (WGS) entry which is preliminary data.</text>
</comment>
<evidence type="ECO:0000313" key="2">
    <source>
        <dbReference type="EMBL" id="EMA48245.1"/>
    </source>
</evidence>
<reference evidence="2 3" key="1">
    <citation type="journal article" date="2014" name="PLoS Genet.">
        <title>Phylogenetically driven sequencing of extremely halophilic archaea reveals strategies for static and dynamic osmo-response.</title>
        <authorList>
            <person name="Becker E.A."/>
            <person name="Seitzer P.M."/>
            <person name="Tritt A."/>
            <person name="Larsen D."/>
            <person name="Krusor M."/>
            <person name="Yao A.I."/>
            <person name="Wu D."/>
            <person name="Madern D."/>
            <person name="Eisen J.A."/>
            <person name="Darling A.E."/>
            <person name="Facciotti M.T."/>
        </authorList>
    </citation>
    <scope>NUCLEOTIDE SEQUENCE [LARGE SCALE GENOMIC DNA]</scope>
    <source>
        <strain evidence="2 3">JCM 13552</strain>
    </source>
</reference>
<dbReference type="RefSeq" id="WP_007743665.1">
    <property type="nucleotide sequence ID" value="NZ_AOMF01000195.1"/>
</dbReference>
<feature type="compositionally biased region" description="Basic and acidic residues" evidence="1">
    <location>
        <begin position="88"/>
        <end position="97"/>
    </location>
</feature>
<evidence type="ECO:0000313" key="3">
    <source>
        <dbReference type="Proteomes" id="UP000011680"/>
    </source>
</evidence>
<dbReference type="STRING" id="1227457.C451_20662"/>
<sequence>MWDDTLYRIVCALGCTHDDELFIQPIDINEVFATLPRLDRWRGFFEAHYGRGTASTIADSSDDHQSTDGSIETDHSVEIGAHPAARADQQRSLDDCN</sequence>
<dbReference type="Proteomes" id="UP000011680">
    <property type="component" value="Unassembled WGS sequence"/>
</dbReference>
<evidence type="ECO:0000256" key="1">
    <source>
        <dbReference type="SAM" id="MobiDB-lite"/>
    </source>
</evidence>
<protein>
    <submittedName>
        <fullName evidence="2">Uncharacterized protein</fullName>
    </submittedName>
</protein>
<name>M0MUW1_9EURY</name>
<feature type="region of interest" description="Disordered" evidence="1">
    <location>
        <begin position="54"/>
        <end position="97"/>
    </location>
</feature>